<feature type="chain" id="PRO_5034485653" evidence="9">
    <location>
        <begin position="26"/>
        <end position="471"/>
    </location>
</feature>
<evidence type="ECO:0000313" key="11">
    <source>
        <dbReference type="EMBL" id="KAF7338954.1"/>
    </source>
</evidence>
<evidence type="ECO:0000256" key="9">
    <source>
        <dbReference type="SAM" id="SignalP"/>
    </source>
</evidence>
<gene>
    <name evidence="11" type="ORF">MVEN_01971600</name>
</gene>
<keyword evidence="12" id="KW-1185">Reference proteome</keyword>
<dbReference type="SUPFAM" id="SSF51905">
    <property type="entry name" value="FAD/NAD(P)-binding domain"/>
    <property type="match status" value="1"/>
</dbReference>
<keyword evidence="4 9" id="KW-0732">Signal</keyword>
<dbReference type="GO" id="GO:0050660">
    <property type="term" value="F:flavin adenine dinucleotide binding"/>
    <property type="evidence" value="ECO:0007669"/>
    <property type="project" value="InterPro"/>
</dbReference>
<feature type="signal peptide" evidence="9">
    <location>
        <begin position="1"/>
        <end position="25"/>
    </location>
</feature>
<sequence>MALLSRLSLALRVVCISFRNGYSSGGTGGLTVAGRLSEDPAVSVLVIEAGADDRDNPAIFDIYEFTVAENTPLDWQYPAENWRIINSGKTLGGCSSINAQYDTWATLLEPSEAHVGWNWNGMLHYMRKSENFMPPTADQIAKGAQSIPAVQGSLGPVHSAFSYGMYGGPQQPAFLASATNASGVVHCPDLSAGNPNCVTMNPLSINYNDRPSSSVEAYLTPVEKTRKNWVTLTQHLVTRIVWTGMKSPLVASGVEFATYTNTTNGTTRFTAHARREVIVAAGAIRTPSVLQLSGIEQVSSIANDLAPPELKPIQTNTIMAAGGTGFPVNGTGPNNAIAYPNFFQIFGNASDAKAAEVGNSIKTWAASQAANGHSATALETIFRAQADIVLKDKAPMVEMFYITGPDVAVDQIVTNLWQLLPFSRRRLEIVSTDPFEYPNIRVNYFNVSFDMDVQVAGLQLLRKIFRTPPFR</sequence>
<dbReference type="InterPro" id="IPR027424">
    <property type="entry name" value="Glucose_Oxidase_domain_2"/>
</dbReference>
<dbReference type="PANTHER" id="PTHR11552">
    <property type="entry name" value="GLUCOSE-METHANOL-CHOLINE GMC OXIDOREDUCTASE"/>
    <property type="match status" value="1"/>
</dbReference>
<protein>
    <submittedName>
        <fullName evidence="11">Glucose oxidase</fullName>
    </submittedName>
</protein>
<proteinExistence type="inferred from homology"/>
<evidence type="ECO:0000259" key="10">
    <source>
        <dbReference type="Pfam" id="PF00732"/>
    </source>
</evidence>
<dbReference type="PIRSF" id="PIRSF000137">
    <property type="entry name" value="Alcohol_oxidase"/>
    <property type="match status" value="1"/>
</dbReference>
<dbReference type="OrthoDB" id="269227at2759"/>
<comment type="cofactor">
    <cofactor evidence="1 8">
        <name>FAD</name>
        <dbReference type="ChEBI" id="CHEBI:57692"/>
    </cofactor>
</comment>
<dbReference type="InterPro" id="IPR036188">
    <property type="entry name" value="FAD/NAD-bd_sf"/>
</dbReference>
<keyword evidence="5 8" id="KW-0274">FAD</keyword>
<evidence type="ECO:0000256" key="6">
    <source>
        <dbReference type="ARBA" id="ARBA00023002"/>
    </source>
</evidence>
<dbReference type="Proteomes" id="UP000620124">
    <property type="component" value="Unassembled WGS sequence"/>
</dbReference>
<evidence type="ECO:0000256" key="2">
    <source>
        <dbReference type="ARBA" id="ARBA00010790"/>
    </source>
</evidence>
<dbReference type="GO" id="GO:0016614">
    <property type="term" value="F:oxidoreductase activity, acting on CH-OH group of donors"/>
    <property type="evidence" value="ECO:0007669"/>
    <property type="project" value="InterPro"/>
</dbReference>
<dbReference type="InterPro" id="IPR012132">
    <property type="entry name" value="GMC_OxRdtase"/>
</dbReference>
<evidence type="ECO:0000256" key="7">
    <source>
        <dbReference type="ARBA" id="ARBA00023180"/>
    </source>
</evidence>
<evidence type="ECO:0000256" key="3">
    <source>
        <dbReference type="ARBA" id="ARBA00022630"/>
    </source>
</evidence>
<accession>A0A8H6XDY3</accession>
<dbReference type="Pfam" id="PF00732">
    <property type="entry name" value="GMC_oxred_N"/>
    <property type="match status" value="1"/>
</dbReference>
<comment type="caution">
    <text evidence="11">The sequence shown here is derived from an EMBL/GenBank/DDBJ whole genome shotgun (WGS) entry which is preliminary data.</text>
</comment>
<dbReference type="InterPro" id="IPR000172">
    <property type="entry name" value="GMC_OxRdtase_N"/>
</dbReference>
<organism evidence="11 12">
    <name type="scientific">Mycena venus</name>
    <dbReference type="NCBI Taxonomy" id="2733690"/>
    <lineage>
        <taxon>Eukaryota</taxon>
        <taxon>Fungi</taxon>
        <taxon>Dikarya</taxon>
        <taxon>Basidiomycota</taxon>
        <taxon>Agaricomycotina</taxon>
        <taxon>Agaricomycetes</taxon>
        <taxon>Agaricomycetidae</taxon>
        <taxon>Agaricales</taxon>
        <taxon>Marasmiineae</taxon>
        <taxon>Mycenaceae</taxon>
        <taxon>Mycena</taxon>
    </lineage>
</organism>
<keyword evidence="7" id="KW-0325">Glycoprotein</keyword>
<evidence type="ECO:0000256" key="4">
    <source>
        <dbReference type="ARBA" id="ARBA00022729"/>
    </source>
</evidence>
<dbReference type="SUPFAM" id="SSF54373">
    <property type="entry name" value="FAD-linked reductases, C-terminal domain"/>
    <property type="match status" value="1"/>
</dbReference>
<dbReference type="PANTHER" id="PTHR11552:SF201">
    <property type="entry name" value="GLUCOSE-METHANOL-CHOLINE OXIDOREDUCTASE N-TERMINAL DOMAIN-CONTAINING PROTEIN"/>
    <property type="match status" value="1"/>
</dbReference>
<dbReference type="Gene3D" id="3.30.560.10">
    <property type="entry name" value="Glucose Oxidase, domain 3"/>
    <property type="match status" value="1"/>
</dbReference>
<name>A0A8H6XDY3_9AGAR</name>
<evidence type="ECO:0000256" key="1">
    <source>
        <dbReference type="ARBA" id="ARBA00001974"/>
    </source>
</evidence>
<dbReference type="Gene3D" id="3.50.50.60">
    <property type="entry name" value="FAD/NAD(P)-binding domain"/>
    <property type="match status" value="1"/>
</dbReference>
<keyword evidence="3" id="KW-0285">Flavoprotein</keyword>
<evidence type="ECO:0000256" key="5">
    <source>
        <dbReference type="ARBA" id="ARBA00022827"/>
    </source>
</evidence>
<evidence type="ECO:0000256" key="8">
    <source>
        <dbReference type="PIRSR" id="PIRSR000137-2"/>
    </source>
</evidence>
<keyword evidence="6" id="KW-0560">Oxidoreductase</keyword>
<dbReference type="EMBL" id="JACAZI010000020">
    <property type="protein sequence ID" value="KAF7338954.1"/>
    <property type="molecule type" value="Genomic_DNA"/>
</dbReference>
<dbReference type="AlphaFoldDB" id="A0A8H6XDY3"/>
<dbReference type="Gene3D" id="4.10.450.10">
    <property type="entry name" value="Glucose Oxidase, domain 2"/>
    <property type="match status" value="1"/>
</dbReference>
<comment type="similarity">
    <text evidence="2">Belongs to the GMC oxidoreductase family.</text>
</comment>
<feature type="domain" description="Glucose-methanol-choline oxidoreductase N-terminal" evidence="10">
    <location>
        <begin position="80"/>
        <end position="297"/>
    </location>
</feature>
<feature type="binding site" evidence="8">
    <location>
        <position position="237"/>
    </location>
    <ligand>
        <name>FAD</name>
        <dbReference type="ChEBI" id="CHEBI:57692"/>
    </ligand>
</feature>
<evidence type="ECO:0000313" key="12">
    <source>
        <dbReference type="Proteomes" id="UP000620124"/>
    </source>
</evidence>
<reference evidence="11" key="1">
    <citation type="submission" date="2020-05" db="EMBL/GenBank/DDBJ databases">
        <title>Mycena genomes resolve the evolution of fungal bioluminescence.</title>
        <authorList>
            <person name="Tsai I.J."/>
        </authorList>
    </citation>
    <scope>NUCLEOTIDE SEQUENCE</scope>
    <source>
        <strain evidence="11">CCC161011</strain>
    </source>
</reference>